<dbReference type="InterPro" id="IPR009360">
    <property type="entry name" value="Isy1"/>
</dbReference>
<dbReference type="GO" id="GO:0000350">
    <property type="term" value="P:generation of catalytic spliceosome for second transesterification step"/>
    <property type="evidence" value="ECO:0007669"/>
    <property type="project" value="InterPro"/>
</dbReference>
<comment type="subcellular location">
    <subcellularLocation>
        <location evidence="1">Nucleus</location>
    </subcellularLocation>
</comment>
<evidence type="ECO:0000256" key="2">
    <source>
        <dbReference type="ARBA" id="ARBA00007002"/>
    </source>
</evidence>
<dbReference type="FunFam" id="1.10.287.660:FF:000001">
    <property type="entry name" value="pre-mRNA-splicing factor ISY1 homolog"/>
    <property type="match status" value="1"/>
</dbReference>
<proteinExistence type="inferred from homology"/>
<evidence type="ECO:0000256" key="3">
    <source>
        <dbReference type="ARBA" id="ARBA00023242"/>
    </source>
</evidence>
<dbReference type="GO" id="GO:0005634">
    <property type="term" value="C:nucleus"/>
    <property type="evidence" value="ECO:0007669"/>
    <property type="project" value="UniProtKB-SubCell"/>
</dbReference>
<reference evidence="4" key="1">
    <citation type="submission" date="2022-08" db="EMBL/GenBank/DDBJ databases">
        <title>Novel sulphate-reducing endosymbionts in the free-living metamonad Anaeramoeba.</title>
        <authorList>
            <person name="Jerlstrom-Hultqvist J."/>
            <person name="Cepicka I."/>
            <person name="Gallot-Lavallee L."/>
            <person name="Salas-Leiva D."/>
            <person name="Curtis B.A."/>
            <person name="Zahonova K."/>
            <person name="Pipaliya S."/>
            <person name="Dacks J."/>
            <person name="Roger A.J."/>
        </authorList>
    </citation>
    <scope>NUCLEOTIDE SEQUENCE</scope>
    <source>
        <strain evidence="4">Busselton2</strain>
    </source>
</reference>
<dbReference type="EMBL" id="JANTQA010000033">
    <property type="protein sequence ID" value="KAJ3437695.1"/>
    <property type="molecule type" value="Genomic_DNA"/>
</dbReference>
<evidence type="ECO:0000313" key="5">
    <source>
        <dbReference type="Proteomes" id="UP001146793"/>
    </source>
</evidence>
<dbReference type="PANTHER" id="PTHR13021">
    <property type="entry name" value="PRE-MRNA-SPLICING FACTOR ISY1"/>
    <property type="match status" value="1"/>
</dbReference>
<dbReference type="InterPro" id="IPR037200">
    <property type="entry name" value="Isy1_sf"/>
</dbReference>
<comment type="similarity">
    <text evidence="2">Belongs to the ISY1 family.</text>
</comment>
<comment type="caution">
    <text evidence="4">The sequence shown here is derived from an EMBL/GenBank/DDBJ whole genome shotgun (WGS) entry which is preliminary data.</text>
</comment>
<evidence type="ECO:0000313" key="4">
    <source>
        <dbReference type="EMBL" id="KAJ3437695.1"/>
    </source>
</evidence>
<dbReference type="SUPFAM" id="SSF140102">
    <property type="entry name" value="ISY1 domain-like"/>
    <property type="match status" value="1"/>
</dbReference>
<dbReference type="AlphaFoldDB" id="A0AAV7ZCC9"/>
<name>A0AAV7ZCC9_9EUKA</name>
<dbReference type="Pfam" id="PF06246">
    <property type="entry name" value="Isy1"/>
    <property type="match status" value="1"/>
</dbReference>
<evidence type="ECO:0000256" key="1">
    <source>
        <dbReference type="ARBA" id="ARBA00004123"/>
    </source>
</evidence>
<dbReference type="Gene3D" id="1.10.287.660">
    <property type="entry name" value="Helix hairpin bin"/>
    <property type="match status" value="1"/>
</dbReference>
<organism evidence="4 5">
    <name type="scientific">Anaeramoeba flamelloides</name>
    <dbReference type="NCBI Taxonomy" id="1746091"/>
    <lineage>
        <taxon>Eukaryota</taxon>
        <taxon>Metamonada</taxon>
        <taxon>Anaeramoebidae</taxon>
        <taxon>Anaeramoeba</taxon>
    </lineage>
</organism>
<keyword evidence="3" id="KW-0539">Nucleus</keyword>
<dbReference type="Proteomes" id="UP001146793">
    <property type="component" value="Unassembled WGS sequence"/>
</dbReference>
<protein>
    <submittedName>
        <fullName evidence="4">Pre-mRNA-splicing factor isy1</fullName>
    </submittedName>
</protein>
<dbReference type="InterPro" id="IPR029012">
    <property type="entry name" value="Helix_hairpin_bin_sf"/>
</dbReference>
<gene>
    <name evidence="4" type="ORF">M0812_16862</name>
</gene>
<accession>A0AAV7ZCC9</accession>
<sequence>MARNEEKANAMLNRFIEMEKKQQQGPKRRMPRNPQDCRNLKQAEKWREVLVRKISKKVTEIHKETLSEFRIRSLNDEINYLIRKKIDWEERIMELGGTNYLEVLFKDSNERKKIIQEKKVYKYFGTSRKLEGTKMFLENEKITSKISNVNTNLRERVNYQYYGFSNEQDQELEKEEKIVENIGLVTYYEFTSCSRGGLLTQKNEIVKLLFFSLNEF</sequence>